<sequence>MNNQLFDLSGKVALITGATRGIGLAIARQYGRAGARLAISSENAEDCSRVALMLNGEGLEAQSFTADLSSQAAVVRLAADVNERFGRIDVLACNAGIAPHMGPIGSASDADWDLTMTVNLRSALWLTSALLPQMAAQGGGSVVLMASIAGVRGNKGLGLYGLSKAGLAQLARNLAVEWGPSNIRVNAISPGVIQTEFARPLTDRPEVIEKRLALTPLRRVGTPDEIAALALLLAAPGGALLLVRTSWLMAVLPLETATELGTRFRFVVLLMAYTEQPLLGNGPKAAAITAFSVSARLNCSSM</sequence>
<comment type="caution">
    <text evidence="2">The sequence shown here is derived from an EMBL/GenBank/DDBJ whole genome shotgun (WGS) entry which is preliminary data.</text>
</comment>
<evidence type="ECO:0000313" key="2">
    <source>
        <dbReference type="EMBL" id="MDA7089212.1"/>
    </source>
</evidence>
<dbReference type="InterPro" id="IPR002347">
    <property type="entry name" value="SDR_fam"/>
</dbReference>
<reference evidence="2 3" key="1">
    <citation type="submission" date="2023-01" db="EMBL/GenBank/DDBJ databases">
        <title>Pseudomonas SA3-5T sp. nov., isolated from tidal flat sediment.</title>
        <authorList>
            <person name="Kim H.S."/>
            <person name="Kim J.-S."/>
            <person name="Suh M.K."/>
            <person name="Eom M.K."/>
            <person name="Lee J.-S."/>
        </authorList>
    </citation>
    <scope>NUCLEOTIDE SEQUENCE [LARGE SCALE GENOMIC DNA]</scope>
    <source>
        <strain evidence="2 3">SA3-5</strain>
    </source>
</reference>
<dbReference type="InterPro" id="IPR036291">
    <property type="entry name" value="NAD(P)-bd_dom_sf"/>
</dbReference>
<protein>
    <submittedName>
        <fullName evidence="2">SDR family oxidoreductase</fullName>
    </submittedName>
</protein>
<dbReference type="CDD" id="cd05233">
    <property type="entry name" value="SDR_c"/>
    <property type="match status" value="1"/>
</dbReference>
<gene>
    <name evidence="2" type="ORF">PH586_22800</name>
</gene>
<dbReference type="Pfam" id="PF13561">
    <property type="entry name" value="adh_short_C2"/>
    <property type="match status" value="1"/>
</dbReference>
<evidence type="ECO:0000313" key="3">
    <source>
        <dbReference type="Proteomes" id="UP001212042"/>
    </source>
</evidence>
<organism evidence="2 3">
    <name type="scientific">Pseudomonas aestuarii</name>
    <dbReference type="NCBI Taxonomy" id="3018340"/>
    <lineage>
        <taxon>Bacteria</taxon>
        <taxon>Pseudomonadati</taxon>
        <taxon>Pseudomonadota</taxon>
        <taxon>Gammaproteobacteria</taxon>
        <taxon>Pseudomonadales</taxon>
        <taxon>Pseudomonadaceae</taxon>
        <taxon>Pseudomonas</taxon>
    </lineage>
</organism>
<evidence type="ECO:0000256" key="1">
    <source>
        <dbReference type="ARBA" id="ARBA00006484"/>
    </source>
</evidence>
<dbReference type="PRINTS" id="PR00081">
    <property type="entry name" value="GDHRDH"/>
</dbReference>
<dbReference type="Proteomes" id="UP001212042">
    <property type="component" value="Unassembled WGS sequence"/>
</dbReference>
<dbReference type="SUPFAM" id="SSF51735">
    <property type="entry name" value="NAD(P)-binding Rossmann-fold domains"/>
    <property type="match status" value="1"/>
</dbReference>
<name>A0ABT4XLW8_9PSED</name>
<accession>A0ABT4XLW8</accession>
<dbReference type="PANTHER" id="PTHR43943">
    <property type="entry name" value="DEHYDROGENASE/REDUCTASE (SDR FAMILY) MEMBER 4"/>
    <property type="match status" value="1"/>
</dbReference>
<keyword evidence="3" id="KW-1185">Reference proteome</keyword>
<proteinExistence type="inferred from homology"/>
<dbReference type="PANTHER" id="PTHR43943:SF2">
    <property type="entry name" value="DEHYDROGENASE_REDUCTASE 4"/>
    <property type="match status" value="1"/>
</dbReference>
<comment type="similarity">
    <text evidence="1">Belongs to the short-chain dehydrogenases/reductases (SDR) family.</text>
</comment>
<dbReference type="PRINTS" id="PR00080">
    <property type="entry name" value="SDRFAMILY"/>
</dbReference>
<dbReference type="Gene3D" id="3.40.50.720">
    <property type="entry name" value="NAD(P)-binding Rossmann-like Domain"/>
    <property type="match status" value="1"/>
</dbReference>
<dbReference type="RefSeq" id="WP_271350100.1">
    <property type="nucleotide sequence ID" value="NZ_JAQJZJ010000017.1"/>
</dbReference>
<dbReference type="EMBL" id="JAQJZJ010000017">
    <property type="protein sequence ID" value="MDA7089212.1"/>
    <property type="molecule type" value="Genomic_DNA"/>
</dbReference>